<dbReference type="Proteomes" id="UP000007523">
    <property type="component" value="Chromosome"/>
</dbReference>
<dbReference type="AlphaFoldDB" id="H6NDT9"/>
<evidence type="ECO:0000313" key="3">
    <source>
        <dbReference type="Proteomes" id="UP000007523"/>
    </source>
</evidence>
<name>H6NDT9_9BACL</name>
<dbReference type="NCBIfam" id="NF047498">
    <property type="entry name" value="LIC_12616_fam"/>
    <property type="match status" value="1"/>
</dbReference>
<dbReference type="InterPro" id="IPR057087">
    <property type="entry name" value="Gp12-like"/>
</dbReference>
<dbReference type="Pfam" id="PF23961">
    <property type="entry name" value="Phage_tail_terminator_9"/>
    <property type="match status" value="1"/>
</dbReference>
<gene>
    <name evidence="2" type="ORF">PM3016_5438</name>
</gene>
<dbReference type="KEGG" id="pmq:PM3016_5438"/>
<accession>H6NDT9</accession>
<keyword evidence="3" id="KW-1185">Reference proteome</keyword>
<reference evidence="2 3" key="1">
    <citation type="journal article" date="2012" name="J. Bacteriol.">
        <title>Complete Genome Sequence of Paenibacillus mucilaginosus 3016, a Bacterium Functional as Microbial Fertilizer.</title>
        <authorList>
            <person name="Ma M."/>
            <person name="Wang Z."/>
            <person name="Li L."/>
            <person name="Jiang X."/>
            <person name="Guan D."/>
            <person name="Cao F."/>
            <person name="Chen H."/>
            <person name="Wang X."/>
            <person name="Shen D."/>
            <person name="Du B."/>
            <person name="Li J."/>
        </authorList>
    </citation>
    <scope>NUCLEOTIDE SEQUENCE [LARGE SCALE GENOMIC DNA]</scope>
    <source>
        <strain evidence="2 3">3016</strain>
    </source>
</reference>
<evidence type="ECO:0000313" key="2">
    <source>
        <dbReference type="EMBL" id="AFC32138.1"/>
    </source>
</evidence>
<protein>
    <recommendedName>
        <fullName evidence="1">Phage neck terminator protein gp12-like domain-containing protein</fullName>
    </recommendedName>
</protein>
<sequence>MLDLRAIRSMIVAGLYAKLQQPVIRADDEGDVPPYPYVVYSLTSPYIDIFGKDIEQVVGENLERVRTVELVASFTVYSEDIDEAEELCMRILDHFNREDREVLAEQGLVVVRISDVQNRSVALVEHYERRYGADVRFRALDWHVGPGEFIEQAEITEGS</sequence>
<organism evidence="2 3">
    <name type="scientific">Paenibacillus mucilaginosus 3016</name>
    <dbReference type="NCBI Taxonomy" id="1116391"/>
    <lineage>
        <taxon>Bacteria</taxon>
        <taxon>Bacillati</taxon>
        <taxon>Bacillota</taxon>
        <taxon>Bacilli</taxon>
        <taxon>Bacillales</taxon>
        <taxon>Paenibacillaceae</taxon>
        <taxon>Paenibacillus</taxon>
    </lineage>
</organism>
<evidence type="ECO:0000259" key="1">
    <source>
        <dbReference type="Pfam" id="PF23961"/>
    </source>
</evidence>
<dbReference type="HOGENOM" id="CLU_127587_0_0_9"/>
<proteinExistence type="predicted"/>
<dbReference type="RefSeq" id="WP_014371574.1">
    <property type="nucleotide sequence ID" value="NC_016935.1"/>
</dbReference>
<dbReference type="STRING" id="1116391.PM3016_5438"/>
<dbReference type="EMBL" id="CP003235">
    <property type="protein sequence ID" value="AFC32138.1"/>
    <property type="molecule type" value="Genomic_DNA"/>
</dbReference>
<feature type="domain" description="Phage neck terminator protein gp12-like" evidence="1">
    <location>
        <begin position="6"/>
        <end position="156"/>
    </location>
</feature>